<protein>
    <recommendedName>
        <fullName evidence="3">Peptidyl-prolyl cis-trans isomerase</fullName>
        <shortName evidence="3">PPIase</shortName>
        <ecNumber evidence="3">5.2.1.8</ecNumber>
    </recommendedName>
</protein>
<dbReference type="PANTHER" id="PTHR11071">
    <property type="entry name" value="PEPTIDYL-PROLYL CIS-TRANS ISOMERASE"/>
    <property type="match status" value="1"/>
</dbReference>
<dbReference type="Pfam" id="PF00160">
    <property type="entry name" value="Pro_isomerase"/>
    <property type="match status" value="1"/>
</dbReference>
<evidence type="ECO:0000259" key="4">
    <source>
        <dbReference type="PROSITE" id="PS50072"/>
    </source>
</evidence>
<dbReference type="GO" id="GO:0006457">
    <property type="term" value="P:protein folding"/>
    <property type="evidence" value="ECO:0007669"/>
    <property type="project" value="TreeGrafter"/>
</dbReference>
<evidence type="ECO:0000256" key="3">
    <source>
        <dbReference type="RuleBase" id="RU363019"/>
    </source>
</evidence>
<dbReference type="GO" id="GO:0016018">
    <property type="term" value="F:cyclosporin A binding"/>
    <property type="evidence" value="ECO:0007669"/>
    <property type="project" value="TreeGrafter"/>
</dbReference>
<gene>
    <name evidence="5" type="ORF">FKW44_003603</name>
</gene>
<comment type="catalytic activity">
    <reaction evidence="3">
        <text>[protein]-peptidylproline (omega=180) = [protein]-peptidylproline (omega=0)</text>
        <dbReference type="Rhea" id="RHEA:16237"/>
        <dbReference type="Rhea" id="RHEA-COMP:10747"/>
        <dbReference type="Rhea" id="RHEA-COMP:10748"/>
        <dbReference type="ChEBI" id="CHEBI:83833"/>
        <dbReference type="ChEBI" id="CHEBI:83834"/>
        <dbReference type="EC" id="5.2.1.8"/>
    </reaction>
</comment>
<dbReference type="PANTHER" id="PTHR11071:SF561">
    <property type="entry name" value="PEPTIDYL-PROLYL CIS-TRANS ISOMERASE D-RELATED"/>
    <property type="match status" value="1"/>
</dbReference>
<dbReference type="AlphaFoldDB" id="A0A7T8KLW5"/>
<keyword evidence="2 3" id="KW-0413">Isomerase</keyword>
<proteinExistence type="inferred from homology"/>
<sequence length="139" mass="16088">EPSEKKAKKNPQVYFDVRIGKTNVGRIIILLRADIVPRQQKLRCLCTQEKGFGYKGSRFHRVIPGFMIQEEIFTNNNGTGGQIHLWEKFADENFKLKHLDAGNIEHGQLRPRYKRISILYHHVVFGKVITGMSVVKKIE</sequence>
<accession>A0A7T8KLW5</accession>
<evidence type="ECO:0000256" key="2">
    <source>
        <dbReference type="ARBA" id="ARBA00023235"/>
    </source>
</evidence>
<dbReference type="InterPro" id="IPR002130">
    <property type="entry name" value="Cyclophilin-type_PPIase_dom"/>
</dbReference>
<dbReference type="SUPFAM" id="SSF50891">
    <property type="entry name" value="Cyclophilin-like"/>
    <property type="match status" value="1"/>
</dbReference>
<dbReference type="GO" id="GO:0005739">
    <property type="term" value="C:mitochondrion"/>
    <property type="evidence" value="ECO:0007669"/>
    <property type="project" value="TreeGrafter"/>
</dbReference>
<keyword evidence="6" id="KW-1185">Reference proteome</keyword>
<dbReference type="EMBL" id="CP045891">
    <property type="protein sequence ID" value="QQP58329.1"/>
    <property type="molecule type" value="Genomic_DNA"/>
</dbReference>
<organism evidence="5 6">
    <name type="scientific">Caligus rogercresseyi</name>
    <name type="common">Sea louse</name>
    <dbReference type="NCBI Taxonomy" id="217165"/>
    <lineage>
        <taxon>Eukaryota</taxon>
        <taxon>Metazoa</taxon>
        <taxon>Ecdysozoa</taxon>
        <taxon>Arthropoda</taxon>
        <taxon>Crustacea</taxon>
        <taxon>Multicrustacea</taxon>
        <taxon>Hexanauplia</taxon>
        <taxon>Copepoda</taxon>
        <taxon>Siphonostomatoida</taxon>
        <taxon>Caligidae</taxon>
        <taxon>Caligus</taxon>
    </lineage>
</organism>
<comment type="similarity">
    <text evidence="3">Belongs to the cyclophilin-type PPIase family.</text>
</comment>
<dbReference type="PRINTS" id="PR00153">
    <property type="entry name" value="CSAPPISMRASE"/>
</dbReference>
<evidence type="ECO:0000313" key="5">
    <source>
        <dbReference type="EMBL" id="QQP58329.1"/>
    </source>
</evidence>
<dbReference type="Proteomes" id="UP000595437">
    <property type="component" value="Chromosome 2"/>
</dbReference>
<feature type="domain" description="PPIase cyclophilin-type" evidence="4">
    <location>
        <begin position="14"/>
        <end position="139"/>
    </location>
</feature>
<reference evidence="6" key="1">
    <citation type="submission" date="2021-01" db="EMBL/GenBank/DDBJ databases">
        <title>Caligus Genome Assembly.</title>
        <authorList>
            <person name="Gallardo-Escarate C."/>
        </authorList>
    </citation>
    <scope>NUCLEOTIDE SEQUENCE [LARGE SCALE GENOMIC DNA]</scope>
</reference>
<dbReference type="OrthoDB" id="193499at2759"/>
<name>A0A7T8KLW5_CALRO</name>
<feature type="non-terminal residue" evidence="5">
    <location>
        <position position="139"/>
    </location>
</feature>
<evidence type="ECO:0000313" key="6">
    <source>
        <dbReference type="Proteomes" id="UP000595437"/>
    </source>
</evidence>
<dbReference type="InterPro" id="IPR024936">
    <property type="entry name" value="Cyclophilin-type_PPIase"/>
</dbReference>
<feature type="non-terminal residue" evidence="5">
    <location>
        <position position="1"/>
    </location>
</feature>
<comment type="function">
    <text evidence="3">PPIases accelerate the folding of proteins. It catalyzes the cis-trans isomerization of proline imidic peptide bonds in oligopeptides.</text>
</comment>
<dbReference type="PIRSF" id="PIRSF001467">
    <property type="entry name" value="Peptidylpro_ismrse"/>
    <property type="match status" value="1"/>
</dbReference>
<dbReference type="GO" id="GO:0003755">
    <property type="term" value="F:peptidyl-prolyl cis-trans isomerase activity"/>
    <property type="evidence" value="ECO:0007669"/>
    <property type="project" value="UniProtKB-UniRule"/>
</dbReference>
<dbReference type="EC" id="5.2.1.8" evidence="3"/>
<dbReference type="PROSITE" id="PS50072">
    <property type="entry name" value="CSA_PPIASE_2"/>
    <property type="match status" value="1"/>
</dbReference>
<evidence type="ECO:0000256" key="1">
    <source>
        <dbReference type="ARBA" id="ARBA00023110"/>
    </source>
</evidence>
<dbReference type="Gene3D" id="2.40.100.10">
    <property type="entry name" value="Cyclophilin-like"/>
    <property type="match status" value="1"/>
</dbReference>
<dbReference type="InterPro" id="IPR029000">
    <property type="entry name" value="Cyclophilin-like_dom_sf"/>
</dbReference>
<keyword evidence="1 3" id="KW-0697">Rotamase</keyword>